<evidence type="ECO:0000313" key="4">
    <source>
        <dbReference type="Proteomes" id="UP001142648"/>
    </source>
</evidence>
<name>A0A9X3AMS3_9SPHN</name>
<feature type="signal peptide" evidence="1">
    <location>
        <begin position="1"/>
        <end position="22"/>
    </location>
</feature>
<organism evidence="3 4">
    <name type="scientific">Tsuneonella litorea</name>
    <dbReference type="NCBI Taxonomy" id="2976475"/>
    <lineage>
        <taxon>Bacteria</taxon>
        <taxon>Pseudomonadati</taxon>
        <taxon>Pseudomonadota</taxon>
        <taxon>Alphaproteobacteria</taxon>
        <taxon>Sphingomonadales</taxon>
        <taxon>Erythrobacteraceae</taxon>
        <taxon>Tsuneonella</taxon>
    </lineage>
</organism>
<evidence type="ECO:0000256" key="1">
    <source>
        <dbReference type="SAM" id="SignalP"/>
    </source>
</evidence>
<protein>
    <submittedName>
        <fullName evidence="3">Glycine zipper domain-containing protein</fullName>
    </submittedName>
</protein>
<dbReference type="Proteomes" id="UP001142648">
    <property type="component" value="Unassembled WGS sequence"/>
</dbReference>
<dbReference type="Pfam" id="PF13488">
    <property type="entry name" value="Gly-zipper_Omp"/>
    <property type="match status" value="1"/>
</dbReference>
<dbReference type="RefSeq" id="WP_259961697.1">
    <property type="nucleotide sequence ID" value="NZ_JAOAMV010000003.1"/>
</dbReference>
<feature type="domain" description="Glycine zipper" evidence="2">
    <location>
        <begin position="29"/>
        <end position="66"/>
    </location>
</feature>
<evidence type="ECO:0000259" key="2">
    <source>
        <dbReference type="Pfam" id="PF13488"/>
    </source>
</evidence>
<feature type="chain" id="PRO_5040842148" evidence="1">
    <location>
        <begin position="23"/>
        <end position="97"/>
    </location>
</feature>
<keyword evidence="4" id="KW-1185">Reference proteome</keyword>
<dbReference type="EMBL" id="JAOAMV010000003">
    <property type="protein sequence ID" value="MCT2558827.1"/>
    <property type="molecule type" value="Genomic_DNA"/>
</dbReference>
<accession>A0A9X3AMS3</accession>
<gene>
    <name evidence="3" type="ORF">N0B51_07520</name>
</gene>
<evidence type="ECO:0000313" key="3">
    <source>
        <dbReference type="EMBL" id="MCT2558827.1"/>
    </source>
</evidence>
<reference evidence="3" key="1">
    <citation type="submission" date="2022-09" db="EMBL/GenBank/DDBJ databases">
        <title>The genome sequence of Tsuneonella sp. YG55.</title>
        <authorList>
            <person name="Liu Y."/>
        </authorList>
    </citation>
    <scope>NUCLEOTIDE SEQUENCE</scope>
    <source>
        <strain evidence="3">YG55</strain>
    </source>
</reference>
<comment type="caution">
    <text evidence="3">The sequence shown here is derived from an EMBL/GenBank/DDBJ whole genome shotgun (WGS) entry which is preliminary data.</text>
</comment>
<proteinExistence type="predicted"/>
<keyword evidence="1" id="KW-0732">Signal</keyword>
<sequence>MNTRMLIAPAVAIATIPLGACAQNYAAEGALGGAALGAGVAALTGADIKTYALAGAAAGGLAGYFVDKNDDCDGYYDNRYLDDDCFGTAGYPADPRY</sequence>
<dbReference type="AlphaFoldDB" id="A0A9X3AMS3"/>
<dbReference type="InterPro" id="IPR039567">
    <property type="entry name" value="Gly-zipper"/>
</dbReference>